<keyword evidence="4" id="KW-0862">Zinc</keyword>
<dbReference type="NCBIfam" id="NF004064">
    <property type="entry name" value="PRK05578.1"/>
    <property type="match status" value="1"/>
</dbReference>
<dbReference type="Pfam" id="PF00383">
    <property type="entry name" value="dCMP_cyt_deam_1"/>
    <property type="match status" value="1"/>
</dbReference>
<keyword evidence="7" id="KW-1185">Reference proteome</keyword>
<evidence type="ECO:0000259" key="5">
    <source>
        <dbReference type="PROSITE" id="PS51747"/>
    </source>
</evidence>
<dbReference type="EC" id="3.5.4.5" evidence="6"/>
<dbReference type="PANTHER" id="PTHR11644">
    <property type="entry name" value="CYTIDINE DEAMINASE"/>
    <property type="match status" value="1"/>
</dbReference>
<dbReference type="GO" id="GO:0004126">
    <property type="term" value="F:cytidine deaminase activity"/>
    <property type="evidence" value="ECO:0007669"/>
    <property type="project" value="UniProtKB-EC"/>
</dbReference>
<evidence type="ECO:0000256" key="4">
    <source>
        <dbReference type="ARBA" id="ARBA00022833"/>
    </source>
</evidence>
<evidence type="ECO:0000313" key="6">
    <source>
        <dbReference type="EMBL" id="NCI51206.1"/>
    </source>
</evidence>
<dbReference type="InterPro" id="IPR016193">
    <property type="entry name" value="Cytidine_deaminase-like"/>
</dbReference>
<proteinExistence type="inferred from homology"/>
<accession>A0ABW9ZVM4</accession>
<dbReference type="Gene3D" id="3.40.140.10">
    <property type="entry name" value="Cytidine Deaminase, domain 2"/>
    <property type="match status" value="1"/>
</dbReference>
<dbReference type="InterPro" id="IPR002125">
    <property type="entry name" value="CMP_dCMP_dom"/>
</dbReference>
<sequence>MQPQQLSISYTAYESREQLDAADAALLQRAIDATNDAYAPYSHFRVGAAALLENGEVVLGSNQENASYPVGLCAERVLLSAVSSVYPNVPIKTMAITYRSESGKSNRPISPCGVCRQTLVEYENRLKQPIRLILGGMDGKIWIIPQAGSLLPFGFSGEDLL</sequence>
<keyword evidence="2" id="KW-0479">Metal-binding</keyword>
<dbReference type="PROSITE" id="PS51747">
    <property type="entry name" value="CYT_DCMP_DEAMINASES_2"/>
    <property type="match status" value="1"/>
</dbReference>
<keyword evidence="3 6" id="KW-0378">Hydrolase</keyword>
<gene>
    <name evidence="6" type="ORF">GWC95_14835</name>
</gene>
<dbReference type="InterPro" id="IPR016192">
    <property type="entry name" value="APOBEC/CMP_deaminase_Zn-bd"/>
</dbReference>
<reference evidence="6 7" key="1">
    <citation type="submission" date="2020-01" db="EMBL/GenBank/DDBJ databases">
        <title>Genome analysis.</title>
        <authorList>
            <person name="Wu S."/>
            <person name="Wang G."/>
        </authorList>
    </citation>
    <scope>NUCLEOTIDE SEQUENCE [LARGE SCALE GENOMIC DNA]</scope>
    <source>
        <strain evidence="6 7">SYL130</strain>
    </source>
</reference>
<evidence type="ECO:0000313" key="7">
    <source>
        <dbReference type="Proteomes" id="UP000753802"/>
    </source>
</evidence>
<dbReference type="RefSeq" id="WP_161819496.1">
    <property type="nucleotide sequence ID" value="NZ_JAACJS010000015.1"/>
</dbReference>
<dbReference type="CDD" id="cd01283">
    <property type="entry name" value="cytidine_deaminase"/>
    <property type="match status" value="1"/>
</dbReference>
<dbReference type="Proteomes" id="UP000753802">
    <property type="component" value="Unassembled WGS sequence"/>
</dbReference>
<evidence type="ECO:0000256" key="3">
    <source>
        <dbReference type="ARBA" id="ARBA00022801"/>
    </source>
</evidence>
<comment type="similarity">
    <text evidence="1">Belongs to the cytidine and deoxycytidylate deaminase family.</text>
</comment>
<feature type="domain" description="CMP/dCMP-type deaminase" evidence="5">
    <location>
        <begin position="21"/>
        <end position="158"/>
    </location>
</feature>
<name>A0ABW9ZVM4_9BACT</name>
<evidence type="ECO:0000256" key="2">
    <source>
        <dbReference type="ARBA" id="ARBA00022723"/>
    </source>
</evidence>
<dbReference type="SUPFAM" id="SSF53927">
    <property type="entry name" value="Cytidine deaminase-like"/>
    <property type="match status" value="1"/>
</dbReference>
<protein>
    <submittedName>
        <fullName evidence="6">Cytidine deaminase</fullName>
        <ecNumber evidence="6">3.5.4.5</ecNumber>
    </submittedName>
</protein>
<dbReference type="EMBL" id="JAACJS010000015">
    <property type="protein sequence ID" value="NCI51206.1"/>
    <property type="molecule type" value="Genomic_DNA"/>
</dbReference>
<organism evidence="6 7">
    <name type="scientific">Sediminibacterium roseum</name>
    <dbReference type="NCBI Taxonomy" id="1978412"/>
    <lineage>
        <taxon>Bacteria</taxon>
        <taxon>Pseudomonadati</taxon>
        <taxon>Bacteroidota</taxon>
        <taxon>Chitinophagia</taxon>
        <taxon>Chitinophagales</taxon>
        <taxon>Chitinophagaceae</taxon>
        <taxon>Sediminibacterium</taxon>
    </lineage>
</organism>
<dbReference type="PROSITE" id="PS00903">
    <property type="entry name" value="CYT_DCMP_DEAMINASES_1"/>
    <property type="match status" value="1"/>
</dbReference>
<dbReference type="InterPro" id="IPR050202">
    <property type="entry name" value="Cyt/Deoxycyt_deaminase"/>
</dbReference>
<dbReference type="PANTHER" id="PTHR11644:SF2">
    <property type="entry name" value="CYTIDINE DEAMINASE"/>
    <property type="match status" value="1"/>
</dbReference>
<comment type="caution">
    <text evidence="6">The sequence shown here is derived from an EMBL/GenBank/DDBJ whole genome shotgun (WGS) entry which is preliminary data.</text>
</comment>
<evidence type="ECO:0000256" key="1">
    <source>
        <dbReference type="ARBA" id="ARBA00006576"/>
    </source>
</evidence>